<dbReference type="InterPro" id="IPR029056">
    <property type="entry name" value="Ribokinase-like"/>
</dbReference>
<reference evidence="6 7" key="1">
    <citation type="submission" date="2018-12" db="EMBL/GenBank/DDBJ databases">
        <title>Bacillus chawlae sp. nov., Bacillus glennii sp. nov., and Bacillus saganii sp. nov. Isolated from the Vehicle Assembly Building at Kennedy Space Center where the Viking Spacecraft were Assembled.</title>
        <authorList>
            <person name="Seuylemezian A."/>
            <person name="Vaishampayan P."/>
        </authorList>
    </citation>
    <scope>NUCLEOTIDE SEQUENCE [LARGE SCALE GENOMIC DNA]</scope>
    <source>
        <strain evidence="6 7">L5</strain>
    </source>
</reference>
<evidence type="ECO:0000256" key="3">
    <source>
        <dbReference type="ARBA" id="ARBA00022777"/>
    </source>
</evidence>
<sequence length="106" mass="11859">MHELGTKYVLIKGGSKLEHELAIDLLYDGETFEILESERINTTYIHRAGCTYSAASTAELAKGKPVRESIYLAKEFITEAIRHSWKLNEYVGPLCTALIVLTVQAD</sequence>
<evidence type="ECO:0000256" key="2">
    <source>
        <dbReference type="ARBA" id="ARBA00022741"/>
    </source>
</evidence>
<dbReference type="Proteomes" id="UP000267430">
    <property type="component" value="Unassembled WGS sequence"/>
</dbReference>
<evidence type="ECO:0000259" key="5">
    <source>
        <dbReference type="Pfam" id="PF08543"/>
    </source>
</evidence>
<feature type="domain" description="Pyridoxamine kinase/Phosphomethylpyrimidine kinase" evidence="5">
    <location>
        <begin position="2"/>
        <end position="94"/>
    </location>
</feature>
<dbReference type="PANTHER" id="PTHR20858:SF19">
    <property type="entry name" value="PYRIDOXINE KINASE"/>
    <property type="match status" value="1"/>
</dbReference>
<name>A0A433HTA5_9BACI</name>
<dbReference type="GO" id="GO:0008902">
    <property type="term" value="F:hydroxymethylpyrimidine kinase activity"/>
    <property type="evidence" value="ECO:0007669"/>
    <property type="project" value="TreeGrafter"/>
</dbReference>
<dbReference type="GO" id="GO:0005524">
    <property type="term" value="F:ATP binding"/>
    <property type="evidence" value="ECO:0007669"/>
    <property type="project" value="UniProtKB-KW"/>
</dbReference>
<keyword evidence="3" id="KW-0808">Transferase</keyword>
<dbReference type="Pfam" id="PF08543">
    <property type="entry name" value="Phos_pyr_kin"/>
    <property type="match status" value="1"/>
</dbReference>
<evidence type="ECO:0000256" key="4">
    <source>
        <dbReference type="ARBA" id="ARBA00022840"/>
    </source>
</evidence>
<comment type="similarity">
    <text evidence="1">Belongs to the ThiD family.</text>
</comment>
<dbReference type="PANTHER" id="PTHR20858">
    <property type="entry name" value="PHOSPHOMETHYLPYRIMIDINE KINASE"/>
    <property type="match status" value="1"/>
</dbReference>
<dbReference type="GO" id="GO:0009228">
    <property type="term" value="P:thiamine biosynthetic process"/>
    <property type="evidence" value="ECO:0007669"/>
    <property type="project" value="TreeGrafter"/>
</dbReference>
<dbReference type="Gene3D" id="3.40.1190.20">
    <property type="match status" value="1"/>
</dbReference>
<dbReference type="AlphaFoldDB" id="A0A433HTA5"/>
<keyword evidence="2" id="KW-0547">Nucleotide-binding</keyword>
<evidence type="ECO:0000313" key="7">
    <source>
        <dbReference type="Proteomes" id="UP000267430"/>
    </source>
</evidence>
<dbReference type="InterPro" id="IPR013749">
    <property type="entry name" value="PM/HMP-P_kinase-1"/>
</dbReference>
<dbReference type="OrthoDB" id="9810880at2"/>
<keyword evidence="7" id="KW-1185">Reference proteome</keyword>
<organism evidence="6 7">
    <name type="scientific">Peribacillus cavernae</name>
    <dbReference type="NCBI Taxonomy" id="1674310"/>
    <lineage>
        <taxon>Bacteria</taxon>
        <taxon>Bacillati</taxon>
        <taxon>Bacillota</taxon>
        <taxon>Bacilli</taxon>
        <taxon>Bacillales</taxon>
        <taxon>Bacillaceae</taxon>
        <taxon>Peribacillus</taxon>
    </lineage>
</organism>
<keyword evidence="3" id="KW-0418">Kinase</keyword>
<dbReference type="SUPFAM" id="SSF53613">
    <property type="entry name" value="Ribokinase-like"/>
    <property type="match status" value="1"/>
</dbReference>
<comment type="caution">
    <text evidence="6">The sequence shown here is derived from an EMBL/GenBank/DDBJ whole genome shotgun (WGS) entry which is preliminary data.</text>
</comment>
<dbReference type="GO" id="GO:0005829">
    <property type="term" value="C:cytosol"/>
    <property type="evidence" value="ECO:0007669"/>
    <property type="project" value="TreeGrafter"/>
</dbReference>
<proteinExistence type="inferred from homology"/>
<keyword evidence="4" id="KW-0067">ATP-binding</keyword>
<gene>
    <name evidence="6" type="ORF">ELQ35_04245</name>
</gene>
<dbReference type="GO" id="GO:0008972">
    <property type="term" value="F:phosphomethylpyrimidine kinase activity"/>
    <property type="evidence" value="ECO:0007669"/>
    <property type="project" value="TreeGrafter"/>
</dbReference>
<evidence type="ECO:0000313" key="6">
    <source>
        <dbReference type="EMBL" id="RUQ31566.1"/>
    </source>
</evidence>
<protein>
    <recommendedName>
        <fullName evidence="5">Pyridoxamine kinase/Phosphomethylpyrimidine kinase domain-containing protein</fullName>
    </recommendedName>
</protein>
<dbReference type="EMBL" id="RYZZ01000005">
    <property type="protein sequence ID" value="RUQ31566.1"/>
    <property type="molecule type" value="Genomic_DNA"/>
</dbReference>
<accession>A0A433HTA5</accession>
<evidence type="ECO:0000256" key="1">
    <source>
        <dbReference type="ARBA" id="ARBA00009879"/>
    </source>
</evidence>